<dbReference type="PANTHER" id="PTHR32309:SF13">
    <property type="entry name" value="FERRIC ENTEROBACTIN TRANSPORT PROTEIN FEPE"/>
    <property type="match status" value="1"/>
</dbReference>
<evidence type="ECO:0000313" key="4">
    <source>
        <dbReference type="Proteomes" id="UP000547674"/>
    </source>
</evidence>
<feature type="transmembrane region" description="Helical" evidence="2">
    <location>
        <begin position="324"/>
        <end position="343"/>
    </location>
</feature>
<name>A0A7Y2E7Z5_UNCEI</name>
<gene>
    <name evidence="3" type="ORF">HKN21_08990</name>
</gene>
<sequence length="348" mass="38941">MNRPVGIHFWIALVVQNFKFLAIAALTGGILSVAVGFALPKTYRARASVLPPHEIDRLVALQELGSMFQLEAIKPFAAGITLLDIYLGILDSDEVARSLNEEFDLQSHYETSTRIRTIKRLRSNTTIQYTLEGIVEVIVDDKDPKMAADLANAYMAQLDRVFRESKSSTSRRQREFLERRFHQSNETLDRLEKDLAELQSAGGMTALTKDASEAALAAGDLMGQRLALSVQLEMFSELEIGSAPVKQQLESELRAVERELARLPQIGLGIGKQLRDLRIQERLHEALSRQVEMARLEEVRDTAVVDVLDRAVVPDRHVWPRKSLLGILGFVLALSAGLVFQAMRWTAP</sequence>
<proteinExistence type="predicted"/>
<evidence type="ECO:0008006" key="5">
    <source>
        <dbReference type="Google" id="ProtNLM"/>
    </source>
</evidence>
<keyword evidence="2" id="KW-0472">Membrane</keyword>
<organism evidence="3 4">
    <name type="scientific">Eiseniibacteriota bacterium</name>
    <dbReference type="NCBI Taxonomy" id="2212470"/>
    <lineage>
        <taxon>Bacteria</taxon>
        <taxon>Candidatus Eiseniibacteriota</taxon>
    </lineage>
</organism>
<dbReference type="EMBL" id="JABDJR010000358">
    <property type="protein sequence ID" value="NNF06884.1"/>
    <property type="molecule type" value="Genomic_DNA"/>
</dbReference>
<protein>
    <recommendedName>
        <fullName evidence="5">Polysaccharide chain length determinant N-terminal domain-containing protein</fullName>
    </recommendedName>
</protein>
<reference evidence="3 4" key="1">
    <citation type="submission" date="2020-03" db="EMBL/GenBank/DDBJ databases">
        <title>Metabolic flexibility allows generalist bacteria to become dominant in a frequently disturbed ecosystem.</title>
        <authorList>
            <person name="Chen Y.-J."/>
            <person name="Leung P.M."/>
            <person name="Bay S.K."/>
            <person name="Hugenholtz P."/>
            <person name="Kessler A.J."/>
            <person name="Shelley G."/>
            <person name="Waite D.W."/>
            <person name="Cook P.L."/>
            <person name="Greening C."/>
        </authorList>
    </citation>
    <scope>NUCLEOTIDE SEQUENCE [LARGE SCALE GENOMIC DNA]</scope>
    <source>
        <strain evidence="3">SS_bin_28</strain>
    </source>
</reference>
<dbReference type="GO" id="GO:0005886">
    <property type="term" value="C:plasma membrane"/>
    <property type="evidence" value="ECO:0007669"/>
    <property type="project" value="TreeGrafter"/>
</dbReference>
<keyword evidence="2" id="KW-0812">Transmembrane</keyword>
<feature type="transmembrane region" description="Helical" evidence="2">
    <location>
        <begin position="20"/>
        <end position="39"/>
    </location>
</feature>
<evidence type="ECO:0000256" key="1">
    <source>
        <dbReference type="SAM" id="Coils"/>
    </source>
</evidence>
<dbReference type="GO" id="GO:0004713">
    <property type="term" value="F:protein tyrosine kinase activity"/>
    <property type="evidence" value="ECO:0007669"/>
    <property type="project" value="TreeGrafter"/>
</dbReference>
<dbReference type="Proteomes" id="UP000547674">
    <property type="component" value="Unassembled WGS sequence"/>
</dbReference>
<dbReference type="InterPro" id="IPR050445">
    <property type="entry name" value="Bact_polysacc_biosynth/exp"/>
</dbReference>
<dbReference type="PANTHER" id="PTHR32309">
    <property type="entry name" value="TYROSINE-PROTEIN KINASE"/>
    <property type="match status" value="1"/>
</dbReference>
<accession>A0A7Y2E7Z5</accession>
<feature type="coiled-coil region" evidence="1">
    <location>
        <begin position="174"/>
        <end position="201"/>
    </location>
</feature>
<keyword evidence="2" id="KW-1133">Transmembrane helix</keyword>
<dbReference type="AlphaFoldDB" id="A0A7Y2E7Z5"/>
<keyword evidence="1" id="KW-0175">Coiled coil</keyword>
<evidence type="ECO:0000256" key="2">
    <source>
        <dbReference type="SAM" id="Phobius"/>
    </source>
</evidence>
<evidence type="ECO:0000313" key="3">
    <source>
        <dbReference type="EMBL" id="NNF06884.1"/>
    </source>
</evidence>
<feature type="coiled-coil region" evidence="1">
    <location>
        <begin position="246"/>
        <end position="297"/>
    </location>
</feature>
<comment type="caution">
    <text evidence="3">The sequence shown here is derived from an EMBL/GenBank/DDBJ whole genome shotgun (WGS) entry which is preliminary data.</text>
</comment>